<evidence type="ECO:0000313" key="3">
    <source>
        <dbReference type="Proteomes" id="UP000600946"/>
    </source>
</evidence>
<sequence>MSARPPRVGAERAHPSRTTTRDGRSEEMRYEETPRPDEGPLSTEDLAAGRQQDTGAEAPGPAGGAPTYPGEATAGREDRQEDAGDRAPGHARAEAEPAEDDEPLLGSEQEEFRARWQQIQSRFVDDPQDSVNAADQLVAETMQALATTFSAHKRDLEGQWHRGEEVPTEDLRVALQQYRSFFNRLLST</sequence>
<organism evidence="2 3">
    <name type="scientific">Streptomyces xanthochromogenes</name>
    <dbReference type="NCBI Taxonomy" id="67384"/>
    <lineage>
        <taxon>Bacteria</taxon>
        <taxon>Bacillati</taxon>
        <taxon>Actinomycetota</taxon>
        <taxon>Actinomycetes</taxon>
        <taxon>Kitasatosporales</taxon>
        <taxon>Streptomycetaceae</taxon>
        <taxon>Streptomyces</taxon>
    </lineage>
</organism>
<feature type="compositionally biased region" description="Basic and acidic residues" evidence="1">
    <location>
        <begin position="74"/>
        <end position="95"/>
    </location>
</feature>
<protein>
    <submittedName>
        <fullName evidence="2">Uncharacterized protein</fullName>
    </submittedName>
</protein>
<gene>
    <name evidence="2" type="ORF">GCM10010326_39860</name>
</gene>
<dbReference type="Proteomes" id="UP000600946">
    <property type="component" value="Unassembled WGS sequence"/>
</dbReference>
<name>A0ABQ3ACA9_9ACTN</name>
<reference evidence="3" key="1">
    <citation type="journal article" date="2019" name="Int. J. Syst. Evol. Microbiol.">
        <title>The Global Catalogue of Microorganisms (GCM) 10K type strain sequencing project: providing services to taxonomists for standard genome sequencing and annotation.</title>
        <authorList>
            <consortium name="The Broad Institute Genomics Platform"/>
            <consortium name="The Broad Institute Genome Sequencing Center for Infectious Disease"/>
            <person name="Wu L."/>
            <person name="Ma J."/>
        </authorList>
    </citation>
    <scope>NUCLEOTIDE SEQUENCE [LARGE SCALE GENOMIC DNA]</scope>
    <source>
        <strain evidence="3">JCM 4594</strain>
    </source>
</reference>
<feature type="compositionally biased region" description="Low complexity" evidence="1">
    <location>
        <begin position="54"/>
        <end position="73"/>
    </location>
</feature>
<proteinExistence type="predicted"/>
<feature type="compositionally biased region" description="Basic and acidic residues" evidence="1">
    <location>
        <begin position="9"/>
        <end position="38"/>
    </location>
</feature>
<accession>A0ABQ3ACA9</accession>
<dbReference type="GeneID" id="96291926"/>
<feature type="region of interest" description="Disordered" evidence="1">
    <location>
        <begin position="1"/>
        <end position="110"/>
    </location>
</feature>
<dbReference type="RefSeq" id="WP_190027834.1">
    <property type="nucleotide sequence ID" value="NZ_BMUU01000006.1"/>
</dbReference>
<keyword evidence="3" id="KW-1185">Reference proteome</keyword>
<evidence type="ECO:0000313" key="2">
    <source>
        <dbReference type="EMBL" id="GGY41747.1"/>
    </source>
</evidence>
<comment type="caution">
    <text evidence="2">The sequence shown here is derived from an EMBL/GenBank/DDBJ whole genome shotgun (WGS) entry which is preliminary data.</text>
</comment>
<evidence type="ECO:0000256" key="1">
    <source>
        <dbReference type="SAM" id="MobiDB-lite"/>
    </source>
</evidence>
<dbReference type="EMBL" id="BMUU01000006">
    <property type="protein sequence ID" value="GGY41747.1"/>
    <property type="molecule type" value="Genomic_DNA"/>
</dbReference>